<dbReference type="Gene3D" id="3.10.620.30">
    <property type="match status" value="1"/>
</dbReference>
<dbReference type="InterPro" id="IPR024618">
    <property type="entry name" value="DUF3857"/>
</dbReference>
<dbReference type="Pfam" id="PF12969">
    <property type="entry name" value="DUF3857"/>
    <property type="match status" value="1"/>
</dbReference>
<feature type="domain" description="DUF3857" evidence="2">
    <location>
        <begin position="53"/>
        <end position="210"/>
    </location>
</feature>
<gene>
    <name evidence="3" type="ORF">E7101_06170</name>
</gene>
<dbReference type="Gene3D" id="2.60.120.1130">
    <property type="match status" value="1"/>
</dbReference>
<evidence type="ECO:0000313" key="3">
    <source>
        <dbReference type="EMBL" id="MBE6270521.1"/>
    </source>
</evidence>
<dbReference type="Gene3D" id="2.60.40.3140">
    <property type="match status" value="1"/>
</dbReference>
<dbReference type="Proteomes" id="UP000806522">
    <property type="component" value="Unassembled WGS sequence"/>
</dbReference>
<dbReference type="EMBL" id="SUYC01000005">
    <property type="protein sequence ID" value="MBE6270521.1"/>
    <property type="molecule type" value="Genomic_DNA"/>
</dbReference>
<accession>A0A9D5P7K4</accession>
<dbReference type="AlphaFoldDB" id="A0A9D5P7K4"/>
<name>A0A9D5P7K4_XYLRU</name>
<feature type="domain" description="Transglutaminase-like" evidence="1">
    <location>
        <begin position="271"/>
        <end position="379"/>
    </location>
</feature>
<evidence type="ECO:0000313" key="4">
    <source>
        <dbReference type="Proteomes" id="UP000806522"/>
    </source>
</evidence>
<evidence type="ECO:0000259" key="1">
    <source>
        <dbReference type="Pfam" id="PF01841"/>
    </source>
</evidence>
<evidence type="ECO:0000259" key="2">
    <source>
        <dbReference type="Pfam" id="PF12969"/>
    </source>
</evidence>
<organism evidence="3 4">
    <name type="scientific">Xylanibacter ruminicola</name>
    <name type="common">Prevotella ruminicola</name>
    <dbReference type="NCBI Taxonomy" id="839"/>
    <lineage>
        <taxon>Bacteria</taxon>
        <taxon>Pseudomonadati</taxon>
        <taxon>Bacteroidota</taxon>
        <taxon>Bacteroidia</taxon>
        <taxon>Bacteroidales</taxon>
        <taxon>Prevotellaceae</taxon>
        <taxon>Xylanibacter</taxon>
    </lineage>
</organism>
<comment type="caution">
    <text evidence="3">The sequence shown here is derived from an EMBL/GenBank/DDBJ whole genome shotgun (WGS) entry which is preliminary data.</text>
</comment>
<reference evidence="3" key="1">
    <citation type="submission" date="2019-04" db="EMBL/GenBank/DDBJ databases">
        <title>Evolution of Biomass-Degrading Anaerobic Consortia Revealed by Metagenomics.</title>
        <authorList>
            <person name="Peng X."/>
        </authorList>
    </citation>
    <scope>NUCLEOTIDE SEQUENCE</scope>
    <source>
        <strain evidence="3">SIG140</strain>
    </source>
</reference>
<dbReference type="InterPro" id="IPR002931">
    <property type="entry name" value="Transglutaminase-like"/>
</dbReference>
<sequence>MLQKHGYNQENGMRRIAVLCVGLMYVSVLLAQNAVVEEAVTEVVCSSPTMAVQHFKTVTTIQNEHGASQALFLWSCSKNDKLTGFKGQVVDAAGRVIRKIKESNLSRTEYSPYLAIDDYKVYFDYTPPSYPVTVTYEWTVESRDNLIEFPSFCPQTDYDISVKKATYCLKAPKSMRVRYAIQNIDAQVHVADVENDKQTFALQVENLPALKKEAFSRPMNERLPLAWFAPTDFVYYGTKGSLDCWADYGKWEYGLIQGRDQLTEAERQELHQLTDGLKTDREKVEAIYHRLEKNTRYVAVLLGIGGQQPAPASHVSKSGFGDCKGLSNYMRAMLNEVGIVSHYTTISTTNRRLLSRFASVGQMNHVILQVPLQSDTLWLECTNPQLPMGYVHARIAGHDAIEISEHGGRLVRLPAYADSANVMHSTISIQLSNQGTADVKFEQQTTNSQYESTIPLQKMDGKERQSALLQMVHIPQAEVRQLELTEAGASIRLEADIKSQRYATQTGQRLMVPVCPIHRGYAVPNSNTERQEDIYLNMGYMDVDDISIHIPDGYEVEAKPKDMHVESVFGTFSFTLQEESQNVLVSIRLLMKSGTFPKALFPELASFIRTISASYNQKVVLKRI</sequence>
<proteinExistence type="predicted"/>
<dbReference type="Pfam" id="PF01841">
    <property type="entry name" value="Transglut_core"/>
    <property type="match status" value="1"/>
</dbReference>
<protein>
    <submittedName>
        <fullName evidence="3">DUF3858 domain-containing protein</fullName>
    </submittedName>
</protein>